<dbReference type="EC" id="2.1.1.37" evidence="1"/>
<dbReference type="SUPFAM" id="SSF53335">
    <property type="entry name" value="S-adenosyl-L-methionine-dependent methyltransferases"/>
    <property type="match status" value="1"/>
</dbReference>
<dbReference type="Gene3D" id="3.90.120.10">
    <property type="entry name" value="DNA Methylase, subunit A, domain 2"/>
    <property type="match status" value="1"/>
</dbReference>
<dbReference type="Gene3D" id="3.40.50.150">
    <property type="entry name" value="Vaccinia Virus protein VP39"/>
    <property type="match status" value="1"/>
</dbReference>
<name>A0A1N6IWR9_9BACT</name>
<dbReference type="Pfam" id="PF00145">
    <property type="entry name" value="DNA_methylase"/>
    <property type="match status" value="1"/>
</dbReference>
<evidence type="ECO:0000256" key="6">
    <source>
        <dbReference type="ARBA" id="ARBA00047422"/>
    </source>
</evidence>
<protein>
    <recommendedName>
        <fullName evidence="1">DNA (cytosine-5-)-methyltransferase</fullName>
        <ecNumber evidence="1">2.1.1.37</ecNumber>
    </recommendedName>
</protein>
<sequence length="367" mass="41746">MNIYSFFSGLGFLDLGFEYNGFEIKMVNEVHSPFLNAYAYARNQLNHIVDPATMFNCSIDEFLHEKREFLSDSLEQDRAEGTISGFIGGPPCPDFSVGGKNKGHKGENGILSATYTSLILTHLPDFFVFENVKGLIRTKKHREFYDSLKNKLSQHYNLTDRLLNSIEFSAPQDRERVILIGLKKNTFTTIHSSEELDSLFPWDANKTFPNREAFAFNWPTTSPFVEDSVVEPLEELPVELTVQYWFEQNNVASHPNGKNHFTPRGGLQRFQTVLEGDDSKKSYKRLHRWRYSPTACYGNNEVHLHPYKARRISAAEALAIQSLPTQFSLPPEMSLTNMFKGIGNGVPFIMANALANTLRTFLMAHNG</sequence>
<dbReference type="PANTHER" id="PTHR10629">
    <property type="entry name" value="CYTOSINE-SPECIFIC METHYLTRANSFERASE"/>
    <property type="match status" value="1"/>
</dbReference>
<dbReference type="GO" id="GO:0003677">
    <property type="term" value="F:DNA binding"/>
    <property type="evidence" value="ECO:0007669"/>
    <property type="project" value="TreeGrafter"/>
</dbReference>
<organism evidence="9 10">
    <name type="scientific">Halodesulfovibrio marinisediminis DSM 17456</name>
    <dbReference type="NCBI Taxonomy" id="1121457"/>
    <lineage>
        <taxon>Bacteria</taxon>
        <taxon>Pseudomonadati</taxon>
        <taxon>Thermodesulfobacteriota</taxon>
        <taxon>Desulfovibrionia</taxon>
        <taxon>Desulfovibrionales</taxon>
        <taxon>Desulfovibrionaceae</taxon>
        <taxon>Halodesulfovibrio</taxon>
    </lineage>
</organism>
<dbReference type="OrthoDB" id="9813719at2"/>
<evidence type="ECO:0000256" key="3">
    <source>
        <dbReference type="ARBA" id="ARBA00022679"/>
    </source>
</evidence>
<keyword evidence="2 7" id="KW-0489">Methyltransferase</keyword>
<dbReference type="InterPro" id="IPR050390">
    <property type="entry name" value="C5-Methyltransferase"/>
</dbReference>
<proteinExistence type="inferred from homology"/>
<dbReference type="InterPro" id="IPR001525">
    <property type="entry name" value="C5_MeTfrase"/>
</dbReference>
<dbReference type="NCBIfam" id="TIGR00675">
    <property type="entry name" value="dcm"/>
    <property type="match status" value="1"/>
</dbReference>
<evidence type="ECO:0000313" key="9">
    <source>
        <dbReference type="EMBL" id="SIO36474.1"/>
    </source>
</evidence>
<accession>A0A1N6IWR9</accession>
<keyword evidence="3 7" id="KW-0808">Transferase</keyword>
<evidence type="ECO:0000256" key="1">
    <source>
        <dbReference type="ARBA" id="ARBA00011975"/>
    </source>
</evidence>
<reference evidence="10" key="1">
    <citation type="submission" date="2016-11" db="EMBL/GenBank/DDBJ databases">
        <authorList>
            <person name="Varghese N."/>
            <person name="Submissions S."/>
        </authorList>
    </citation>
    <scope>NUCLEOTIDE SEQUENCE [LARGE SCALE GENOMIC DNA]</scope>
    <source>
        <strain evidence="10">DSM 17456</strain>
    </source>
</reference>
<evidence type="ECO:0000256" key="5">
    <source>
        <dbReference type="ARBA" id="ARBA00022747"/>
    </source>
</evidence>
<dbReference type="Proteomes" id="UP000184694">
    <property type="component" value="Unassembled WGS sequence"/>
</dbReference>
<keyword evidence="5" id="KW-0680">Restriction system</keyword>
<evidence type="ECO:0000313" key="10">
    <source>
        <dbReference type="Proteomes" id="UP000184694"/>
    </source>
</evidence>
<dbReference type="GO" id="GO:0032259">
    <property type="term" value="P:methylation"/>
    <property type="evidence" value="ECO:0007669"/>
    <property type="project" value="UniProtKB-KW"/>
</dbReference>
<dbReference type="STRING" id="1121457.SAMN02745161_3012"/>
<feature type="active site" evidence="7">
    <location>
        <position position="92"/>
    </location>
</feature>
<dbReference type="GO" id="GO:0009307">
    <property type="term" value="P:DNA restriction-modification system"/>
    <property type="evidence" value="ECO:0007669"/>
    <property type="project" value="UniProtKB-KW"/>
</dbReference>
<evidence type="ECO:0000256" key="7">
    <source>
        <dbReference type="PROSITE-ProRule" id="PRU01016"/>
    </source>
</evidence>
<dbReference type="PROSITE" id="PS51679">
    <property type="entry name" value="SAM_MT_C5"/>
    <property type="match status" value="1"/>
</dbReference>
<comment type="similarity">
    <text evidence="7 8">Belongs to the class I-like SAM-binding methyltransferase superfamily. C5-methyltransferase family.</text>
</comment>
<evidence type="ECO:0000256" key="4">
    <source>
        <dbReference type="ARBA" id="ARBA00022691"/>
    </source>
</evidence>
<dbReference type="RefSeq" id="WP_074217756.1">
    <property type="nucleotide sequence ID" value="NZ_FSRG01000007.1"/>
</dbReference>
<dbReference type="AlphaFoldDB" id="A0A1N6IWR9"/>
<dbReference type="GO" id="GO:0003886">
    <property type="term" value="F:DNA (cytosine-5-)-methyltransferase activity"/>
    <property type="evidence" value="ECO:0007669"/>
    <property type="project" value="UniProtKB-EC"/>
</dbReference>
<dbReference type="GO" id="GO:0044027">
    <property type="term" value="P:negative regulation of gene expression via chromosomal CpG island methylation"/>
    <property type="evidence" value="ECO:0007669"/>
    <property type="project" value="TreeGrafter"/>
</dbReference>
<keyword evidence="4 7" id="KW-0949">S-adenosyl-L-methionine</keyword>
<dbReference type="PRINTS" id="PR00105">
    <property type="entry name" value="C5METTRFRASE"/>
</dbReference>
<evidence type="ECO:0000256" key="2">
    <source>
        <dbReference type="ARBA" id="ARBA00022603"/>
    </source>
</evidence>
<gene>
    <name evidence="9" type="ORF">SAMN02745161_3012</name>
</gene>
<comment type="catalytic activity">
    <reaction evidence="6">
        <text>a 2'-deoxycytidine in DNA + S-adenosyl-L-methionine = a 5-methyl-2'-deoxycytidine in DNA + S-adenosyl-L-homocysteine + H(+)</text>
        <dbReference type="Rhea" id="RHEA:13681"/>
        <dbReference type="Rhea" id="RHEA-COMP:11369"/>
        <dbReference type="Rhea" id="RHEA-COMP:11370"/>
        <dbReference type="ChEBI" id="CHEBI:15378"/>
        <dbReference type="ChEBI" id="CHEBI:57856"/>
        <dbReference type="ChEBI" id="CHEBI:59789"/>
        <dbReference type="ChEBI" id="CHEBI:85452"/>
        <dbReference type="ChEBI" id="CHEBI:85454"/>
        <dbReference type="EC" id="2.1.1.37"/>
    </reaction>
</comment>
<dbReference type="PANTHER" id="PTHR10629:SF52">
    <property type="entry name" value="DNA (CYTOSINE-5)-METHYLTRANSFERASE 1"/>
    <property type="match status" value="1"/>
</dbReference>
<evidence type="ECO:0000256" key="8">
    <source>
        <dbReference type="RuleBase" id="RU000416"/>
    </source>
</evidence>
<keyword evidence="10" id="KW-1185">Reference proteome</keyword>
<dbReference type="EMBL" id="FSRG01000007">
    <property type="protein sequence ID" value="SIO36474.1"/>
    <property type="molecule type" value="Genomic_DNA"/>
</dbReference>
<dbReference type="InterPro" id="IPR029063">
    <property type="entry name" value="SAM-dependent_MTases_sf"/>
</dbReference>